<gene>
    <name evidence="2" type="ORF">CL176_06540</name>
</gene>
<name>A0A347WKS6_9LACT</name>
<dbReference type="InterPro" id="IPR045079">
    <property type="entry name" value="Oxoprolinase-like"/>
</dbReference>
<reference evidence="2 3" key="1">
    <citation type="submission" date="2017-09" db="EMBL/GenBank/DDBJ databases">
        <title>Complete genome sequence of Oxytococcus suis strain ZY16052.</title>
        <authorList>
            <person name="Li F."/>
        </authorList>
    </citation>
    <scope>NUCLEOTIDE SEQUENCE [LARGE SCALE GENOMIC DNA]</scope>
    <source>
        <strain evidence="2 3">ZY16052</strain>
    </source>
</reference>
<sequence>MSQQYHTDPFTLEIIKDALHSIGEEMFTSLARTSMSTIIYETLDYASGLTDREGNLLTQGNGITGFIGMLTFMVKETLAKFPGEQLKPGDLIIINDPYQGGGSHLSDVGLVLPIFYQNNLVGFSANKAHWSEVGGKDVGSFTNDSVDIYQEGLQFSCVKLFNEGEINEALVDIIRSNVRFPDQSLGDMWAQISALRLGEQRLLELYERYTPEVMEESVRYLLNHGETISRQELAKLPDGIYEAEEYIDTDGLGNGPFLVKVKITIDGEEITFDFTGSAGQAPGPINLTYSGLVAGVRAIFLSIATPDQEVNDGIFRPMHIIAKPKSIMSAERPVPVSNYFITMLEVINVIQKALADILPHRLGAGHYSAVCSLVLGGLHPETDQAFLLVEPTNGGWGASPNADGQSGQFCYGNGETYNVPVEVAETRYGVLVDEYSLRIDNDGAGAGEYIGGFGITRIYRALNDGQTASVTFGHHESKPWGVDGGHEGSSNDVYFEKKDGSIDGPYGMYPRYILNTDDRVILKTGTGGGYGFPTDRPVDQVIKDVRNGYYNADIAREIFGVNVETGQRI</sequence>
<protein>
    <submittedName>
        <fullName evidence="2">5-oxoprolinase</fullName>
    </submittedName>
</protein>
<accession>A0A347WKS6</accession>
<dbReference type="EMBL" id="CP023434">
    <property type="protein sequence ID" value="AXY25683.1"/>
    <property type="molecule type" value="Genomic_DNA"/>
</dbReference>
<proteinExistence type="predicted"/>
<dbReference type="PANTHER" id="PTHR11365:SF23">
    <property type="entry name" value="HYPOTHETICAL 5-OXOPROLINASE (EUROFUNG)-RELATED"/>
    <property type="match status" value="1"/>
</dbReference>
<dbReference type="RefSeq" id="WP_118990585.1">
    <property type="nucleotide sequence ID" value="NZ_CP023434.1"/>
</dbReference>
<feature type="domain" description="Hydantoinase B/oxoprolinase" evidence="1">
    <location>
        <begin position="8"/>
        <end position="532"/>
    </location>
</feature>
<evidence type="ECO:0000313" key="3">
    <source>
        <dbReference type="Proteomes" id="UP000263232"/>
    </source>
</evidence>
<dbReference type="Proteomes" id="UP000263232">
    <property type="component" value="Chromosome"/>
</dbReference>
<dbReference type="PANTHER" id="PTHR11365">
    <property type="entry name" value="5-OXOPROLINASE RELATED"/>
    <property type="match status" value="1"/>
</dbReference>
<organism evidence="2 3">
    <name type="scientific">Suicoccus acidiformans</name>
    <dbReference type="NCBI Taxonomy" id="2036206"/>
    <lineage>
        <taxon>Bacteria</taxon>
        <taxon>Bacillati</taxon>
        <taxon>Bacillota</taxon>
        <taxon>Bacilli</taxon>
        <taxon>Lactobacillales</taxon>
        <taxon>Aerococcaceae</taxon>
        <taxon>Suicoccus</taxon>
    </lineage>
</organism>
<dbReference type="GO" id="GO:0017168">
    <property type="term" value="F:5-oxoprolinase (ATP-hydrolyzing) activity"/>
    <property type="evidence" value="ECO:0007669"/>
    <property type="project" value="TreeGrafter"/>
</dbReference>
<dbReference type="Pfam" id="PF02538">
    <property type="entry name" value="Hydantoinase_B"/>
    <property type="match status" value="1"/>
</dbReference>
<dbReference type="AlphaFoldDB" id="A0A347WKS6"/>
<evidence type="ECO:0000313" key="2">
    <source>
        <dbReference type="EMBL" id="AXY25683.1"/>
    </source>
</evidence>
<evidence type="ECO:0000259" key="1">
    <source>
        <dbReference type="Pfam" id="PF02538"/>
    </source>
</evidence>
<dbReference type="GO" id="GO:0006749">
    <property type="term" value="P:glutathione metabolic process"/>
    <property type="evidence" value="ECO:0007669"/>
    <property type="project" value="TreeGrafter"/>
</dbReference>
<dbReference type="KEGG" id="abae:CL176_06540"/>
<dbReference type="OrthoDB" id="9762066at2"/>
<dbReference type="InterPro" id="IPR003692">
    <property type="entry name" value="Hydantoinase_B"/>
</dbReference>
<keyword evidence="3" id="KW-1185">Reference proteome</keyword>
<dbReference type="GO" id="GO:0005829">
    <property type="term" value="C:cytosol"/>
    <property type="evidence" value="ECO:0007669"/>
    <property type="project" value="TreeGrafter"/>
</dbReference>